<sequence length="208" mass="23836">MQNNGSFSHGYGAPPQQQGYQQDYPQDYSQQQYQHQPYQQDYNQQQPQQYGQQQPQQQYPGYEQNQQYQEDGSQYGYGGRPDEHNAPDYGRQSSFHGSEQGYEDQNRDFNQGEMNDDEDRGIKQFFTNTSVDAYNQEHTEIRKGRVVGAALLTGLVAYGAKKYIDNKKDKQRMNMDQEIGTGYAYGAEQKPGAPFGTTQPGNPYGNPY</sequence>
<dbReference type="EMBL" id="JANBOH010000359">
    <property type="protein sequence ID" value="KAJ1642664.1"/>
    <property type="molecule type" value="Genomic_DNA"/>
</dbReference>
<gene>
    <name evidence="2" type="ORF">LPJ64_005510</name>
</gene>
<protein>
    <submittedName>
        <fullName evidence="2">Uncharacterized protein</fullName>
    </submittedName>
</protein>
<accession>A0A9W7XFZ0</accession>
<evidence type="ECO:0000256" key="1">
    <source>
        <dbReference type="SAM" id="MobiDB-lite"/>
    </source>
</evidence>
<name>A0A9W7XFZ0_9FUNG</name>
<comment type="caution">
    <text evidence="2">The sequence shown here is derived from an EMBL/GenBank/DDBJ whole genome shotgun (WGS) entry which is preliminary data.</text>
</comment>
<keyword evidence="3" id="KW-1185">Reference proteome</keyword>
<evidence type="ECO:0000313" key="3">
    <source>
        <dbReference type="Proteomes" id="UP001145021"/>
    </source>
</evidence>
<feature type="region of interest" description="Disordered" evidence="1">
    <location>
        <begin position="1"/>
        <end position="121"/>
    </location>
</feature>
<feature type="region of interest" description="Disordered" evidence="1">
    <location>
        <begin position="185"/>
        <end position="208"/>
    </location>
</feature>
<dbReference type="AlphaFoldDB" id="A0A9W7XFZ0"/>
<organism evidence="2 3">
    <name type="scientific">Coemansia asiatica</name>
    <dbReference type="NCBI Taxonomy" id="1052880"/>
    <lineage>
        <taxon>Eukaryota</taxon>
        <taxon>Fungi</taxon>
        <taxon>Fungi incertae sedis</taxon>
        <taxon>Zoopagomycota</taxon>
        <taxon>Kickxellomycotina</taxon>
        <taxon>Kickxellomycetes</taxon>
        <taxon>Kickxellales</taxon>
        <taxon>Kickxellaceae</taxon>
        <taxon>Coemansia</taxon>
    </lineage>
</organism>
<proteinExistence type="predicted"/>
<dbReference type="Proteomes" id="UP001145021">
    <property type="component" value="Unassembled WGS sequence"/>
</dbReference>
<evidence type="ECO:0000313" key="2">
    <source>
        <dbReference type="EMBL" id="KAJ1642664.1"/>
    </source>
</evidence>
<reference evidence="2" key="1">
    <citation type="submission" date="2022-07" db="EMBL/GenBank/DDBJ databases">
        <title>Phylogenomic reconstructions and comparative analyses of Kickxellomycotina fungi.</title>
        <authorList>
            <person name="Reynolds N.K."/>
            <person name="Stajich J.E."/>
            <person name="Barry K."/>
            <person name="Grigoriev I.V."/>
            <person name="Crous P."/>
            <person name="Smith M.E."/>
        </authorList>
    </citation>
    <scope>NUCLEOTIDE SEQUENCE</scope>
    <source>
        <strain evidence="2">NBRC 105413</strain>
    </source>
</reference>
<feature type="compositionally biased region" description="Low complexity" evidence="1">
    <location>
        <begin position="14"/>
        <end position="69"/>
    </location>
</feature>